<evidence type="ECO:0000256" key="1">
    <source>
        <dbReference type="SAM" id="Coils"/>
    </source>
</evidence>
<protein>
    <submittedName>
        <fullName evidence="4">ATR-interacting protein mus304</fullName>
    </submittedName>
</protein>
<accession>A0A6I8V0W6</accession>
<organism evidence="3 4">
    <name type="scientific">Drosophila pseudoobscura pseudoobscura</name>
    <name type="common">Fruit fly</name>
    <dbReference type="NCBI Taxonomy" id="46245"/>
    <lineage>
        <taxon>Eukaryota</taxon>
        <taxon>Metazoa</taxon>
        <taxon>Ecdysozoa</taxon>
        <taxon>Arthropoda</taxon>
        <taxon>Hexapoda</taxon>
        <taxon>Insecta</taxon>
        <taxon>Pterygota</taxon>
        <taxon>Neoptera</taxon>
        <taxon>Endopterygota</taxon>
        <taxon>Diptera</taxon>
        <taxon>Brachycera</taxon>
        <taxon>Muscomorpha</taxon>
        <taxon>Ephydroidea</taxon>
        <taxon>Drosophilidae</taxon>
        <taxon>Drosophila</taxon>
        <taxon>Sophophora</taxon>
    </lineage>
</organism>
<keyword evidence="3" id="KW-1185">Reference proteome</keyword>
<proteinExistence type="predicted"/>
<feature type="region of interest" description="Disordered" evidence="2">
    <location>
        <begin position="644"/>
        <end position="666"/>
    </location>
</feature>
<feature type="coiled-coil region" evidence="1">
    <location>
        <begin position="172"/>
        <end position="206"/>
    </location>
</feature>
<evidence type="ECO:0000313" key="4">
    <source>
        <dbReference type="RefSeq" id="XP_002135164.2"/>
    </source>
</evidence>
<gene>
    <name evidence="4" type="primary">mus304</name>
</gene>
<feature type="compositionally biased region" description="Polar residues" evidence="2">
    <location>
        <begin position="655"/>
        <end position="666"/>
    </location>
</feature>
<dbReference type="AlphaFoldDB" id="A0A6I8V0W6"/>
<dbReference type="KEGG" id="dpo:6900805"/>
<evidence type="ECO:0000313" key="3">
    <source>
        <dbReference type="Proteomes" id="UP000001819"/>
    </source>
</evidence>
<name>A0A6I8V0W6_DROPS</name>
<dbReference type="GO" id="GO:0000077">
    <property type="term" value="P:DNA damage checkpoint signaling"/>
    <property type="evidence" value="ECO:0007669"/>
    <property type="project" value="InterPro"/>
</dbReference>
<dbReference type="Proteomes" id="UP000001819">
    <property type="component" value="Chromosome X"/>
</dbReference>
<dbReference type="InterPro" id="IPR033349">
    <property type="entry name" value="ATRIP"/>
</dbReference>
<dbReference type="ExpressionAtlas" id="A0A6I8V0W6">
    <property type="expression patterns" value="baseline"/>
</dbReference>
<dbReference type="FunCoup" id="A0A6I8V0W6">
    <property type="interactions" value="122"/>
</dbReference>
<feature type="region of interest" description="Disordered" evidence="2">
    <location>
        <begin position="87"/>
        <end position="106"/>
    </location>
</feature>
<sequence length="848" mass="95365">MTSKRFGAMKDFARAKKPRLDVSVTRASSRPSPPRSMADFWDDDDDVILMATQIAEAEIEAEAKRKAEATNVTVGDITFSEFAPVRGTTSTQQMFPPAAPPKKKTSSIDMDAIFGDDEDFDFLAMALTEDVPRPEPLPQAKASLVVKAGTSKSTTTSITVQQTMTQTNATQARQQEHQIKFLMDRIEGLKKDNSKLQKDLGDSNERTEAKSGEVSLLRDELKHLRLQLHASKMEKLALADETNRDCNKKVAEVVKQIAAKDIELKMKNAEYTKLKIQQQARNAHERTMNMSMSMLPPATDPSEQRTLLRLHKLNIHQAVPRLIANNASVYEYTEEQQKGKKQGTLFEVELKQLLLNYAQLQSQPESVDSLVQRIVSSVCKVFSEFASYAQSLEFPHNCMLYPHNPYILDAQHHSAHSLSQPGPLYANERALLLRRYMATLGLICRQQGKIGRALLRQRHNDLWLLELAVDAIVKLGFSYEVNEHFGLLEATASLLHSLLREQHHEEERVEELLVELLKQLVFTRPSPWVFGELSACLLACLQKPQLLARMCVNSPKSCFISDRVRSLYRFGPSSCLLQVYAGLLELCFFSETPLQAAHFQLLLSIGGNHVRFAFECFKNPPDFILEMLPYFADDEETDSTEATLTNRLSSSSTTAVHGSASNGSCTSVPTAADSNSNSSTSTSCECYVKLCLSVVTIVFQVMHQWMLHQRKAGTEQVGEISRIAVHLLTLVFHEYYLTCLFRDSEETTKHYLSLVCSWWSEHAALLGFQPIHLRLLSQLEKSHFMLKPLHQEANRSNPTNDLAEWARIINSADAKTENVAPNASTSAASKLLEIDFFGGLKRVEYTFD</sequence>
<dbReference type="PANTHER" id="PTHR28594:SF1">
    <property type="entry name" value="ATR-INTERACTING PROTEIN"/>
    <property type="match status" value="1"/>
</dbReference>
<dbReference type="GO" id="GO:0006281">
    <property type="term" value="P:DNA repair"/>
    <property type="evidence" value="ECO:0007669"/>
    <property type="project" value="TreeGrafter"/>
</dbReference>
<dbReference type="RefSeq" id="XP_002135164.2">
    <property type="nucleotide sequence ID" value="XM_002135128.3"/>
</dbReference>
<dbReference type="InParanoid" id="A0A6I8V0W6"/>
<evidence type="ECO:0000256" key="2">
    <source>
        <dbReference type="SAM" id="MobiDB-lite"/>
    </source>
</evidence>
<reference evidence="4" key="1">
    <citation type="submission" date="2025-08" db="UniProtKB">
        <authorList>
            <consortium name="RefSeq"/>
        </authorList>
    </citation>
    <scope>IDENTIFICATION</scope>
    <source>
        <strain evidence="4">MV-25-SWS-2005</strain>
        <tissue evidence="4">Whole body</tissue>
    </source>
</reference>
<feature type="region of interest" description="Disordered" evidence="2">
    <location>
        <begin position="20"/>
        <end position="39"/>
    </location>
</feature>
<dbReference type="PANTHER" id="PTHR28594">
    <property type="entry name" value="ATR-INTERACTING PROTEIN"/>
    <property type="match status" value="1"/>
</dbReference>
<keyword evidence="1" id="KW-0175">Coiled coil</keyword>
<feature type="compositionally biased region" description="Low complexity" evidence="2">
    <location>
        <begin position="644"/>
        <end position="654"/>
    </location>
</feature>